<feature type="region of interest" description="Disordered" evidence="2">
    <location>
        <begin position="816"/>
        <end position="861"/>
    </location>
</feature>
<feature type="transmembrane region" description="Helical" evidence="3">
    <location>
        <begin position="168"/>
        <end position="187"/>
    </location>
</feature>
<proteinExistence type="predicted"/>
<evidence type="ECO:0000256" key="2">
    <source>
        <dbReference type="SAM" id="MobiDB-lite"/>
    </source>
</evidence>
<keyword evidence="3" id="KW-0812">Transmembrane</keyword>
<feature type="coiled-coil region" evidence="1">
    <location>
        <begin position="581"/>
        <end position="624"/>
    </location>
</feature>
<name>A0A1M7SP65_9RHOB</name>
<sequence>MSAPDPRDAQGGPDGPQDDAALRAARAAARRLRRRARRALTLERAAQAFWPVWSVAAAFLGLALSGALEAVPIWAHAAALALFAAGFVAALILSIRRFRPPDEDEVRAALEAGAPGRPLTALEDAQALGAEDPGARALWAEHRRRMAARVADLRPPRPAPRLAARDPWALRLSALILLVFGAFAAALSGGARIEQALAPHLAPQGDGRPAPAIEAWALPPAYLGGAPIYLTDLTGTEAALPAGSALTVRVFDAPRTPQARQSVSPLEAGFAAVAEGVHEMRLEVARSGLVEVRLGGRTLGAWRFVAQPDAPPQVAFAAPPGVEDGRALKLPFRASDDHGLAKGWARIVLDPARAPAGAPAPGGLIAPIEIELPLPLSGDLRQAAGAAVEDLTAHPWAGLPALATLHVEDGAGQQGASAPAAFTLPARRFSDPMARALIEERRALAWSPAAARDVARRLKAVTLYPEDWFGGALRPYLAVRTAIRRLDHALALGRVEAAAPSVLELLWRAALLIEDGDMADAAERLRRARDRLSEALENGAPPDEIAALTEELRAAMEDYLAEMARQALQNLDQLEEGGEGREMAAQDLRDMLDQLEEMARAGQTDAAQRMLEQLSRMLENLRMTAREGAQGQGEPGAGAMERLGDLLGRQQELADETFGQTRSGGQGGQGGAGQAPGGARQGDAEGGAGRDGAAGQGLGQGAEQGRRGQGGAQGLGPRGESGRGDGATLGDGSRQGGGAAALARRQEALRRALEGLRGGLPGGLSPEAEEALREAERAMGRARDSLAQGAPDAALDDQARALEALREGSRRLGEALRRAAREGQGQAGAASGEGPQVDPLGRSAAPDGALDGGDTHVPDAAELKRARELLEEIRRRAGDRLRPEDELEYLRRLLDRF</sequence>
<accession>A0A1M7SP65</accession>
<reference evidence="4 5" key="1">
    <citation type="submission" date="2016-12" db="EMBL/GenBank/DDBJ databases">
        <authorList>
            <person name="Song W.-J."/>
            <person name="Kurnit D.M."/>
        </authorList>
    </citation>
    <scope>NUCLEOTIDE SEQUENCE [LARGE SCALE GENOMIC DNA]</scope>
    <source>
        <strain evidence="4 5">CGMCC 1.10808</strain>
    </source>
</reference>
<gene>
    <name evidence="4" type="ORF">SAMN05216200_10343</name>
</gene>
<feature type="compositionally biased region" description="Basic and acidic residues" evidence="2">
    <location>
        <begin position="774"/>
        <end position="784"/>
    </location>
</feature>
<keyword evidence="3" id="KW-1133">Transmembrane helix</keyword>
<keyword evidence="3" id="KW-0472">Membrane</keyword>
<dbReference type="Pfam" id="PF13779">
    <property type="entry name" value="DUF4175"/>
    <property type="match status" value="1"/>
</dbReference>
<feature type="transmembrane region" description="Helical" evidence="3">
    <location>
        <begin position="48"/>
        <end position="67"/>
    </location>
</feature>
<evidence type="ECO:0000313" key="5">
    <source>
        <dbReference type="Proteomes" id="UP000184066"/>
    </source>
</evidence>
<dbReference type="AlphaFoldDB" id="A0A1M7SP65"/>
<dbReference type="NCBIfam" id="TIGR02302">
    <property type="entry name" value="aProt_lowcomp"/>
    <property type="match status" value="1"/>
</dbReference>
<evidence type="ECO:0000256" key="1">
    <source>
        <dbReference type="SAM" id="Coils"/>
    </source>
</evidence>
<dbReference type="InterPro" id="IPR012683">
    <property type="entry name" value="CHP02302_TM"/>
</dbReference>
<feature type="region of interest" description="Disordered" evidence="2">
    <location>
        <begin position="659"/>
        <end position="743"/>
    </location>
</feature>
<feature type="region of interest" description="Disordered" evidence="2">
    <location>
        <begin position="774"/>
        <end position="794"/>
    </location>
</feature>
<organism evidence="4 5">
    <name type="scientific">Oceanicella actignis</name>
    <dbReference type="NCBI Taxonomy" id="1189325"/>
    <lineage>
        <taxon>Bacteria</taxon>
        <taxon>Pseudomonadati</taxon>
        <taxon>Pseudomonadota</taxon>
        <taxon>Alphaproteobacteria</taxon>
        <taxon>Rhodobacterales</taxon>
        <taxon>Paracoccaceae</taxon>
        <taxon>Oceanicella</taxon>
    </lineage>
</organism>
<dbReference type="STRING" id="1189325.SAMN04488119_10142"/>
<feature type="transmembrane region" description="Helical" evidence="3">
    <location>
        <begin position="73"/>
        <end position="93"/>
    </location>
</feature>
<protein>
    <submittedName>
        <fullName evidence="4">TIGR02302 family protein</fullName>
    </submittedName>
</protein>
<feature type="compositionally biased region" description="Low complexity" evidence="2">
    <location>
        <begin position="822"/>
        <end position="834"/>
    </location>
</feature>
<evidence type="ECO:0000256" key="3">
    <source>
        <dbReference type="SAM" id="Phobius"/>
    </source>
</evidence>
<dbReference type="EMBL" id="FRDL01000003">
    <property type="protein sequence ID" value="SHN60218.1"/>
    <property type="molecule type" value="Genomic_DNA"/>
</dbReference>
<dbReference type="RefSeq" id="WP_072746647.1">
    <property type="nucleotide sequence ID" value="NZ_FOHL01000001.1"/>
</dbReference>
<feature type="compositionally biased region" description="Gly residues" evidence="2">
    <location>
        <begin position="662"/>
        <end position="739"/>
    </location>
</feature>
<keyword evidence="1" id="KW-0175">Coiled coil</keyword>
<evidence type="ECO:0000313" key="4">
    <source>
        <dbReference type="EMBL" id="SHN60218.1"/>
    </source>
</evidence>
<keyword evidence="5" id="KW-1185">Reference proteome</keyword>
<dbReference type="Proteomes" id="UP000184066">
    <property type="component" value="Unassembled WGS sequence"/>
</dbReference>